<dbReference type="GO" id="GO:0005576">
    <property type="term" value="C:extracellular region"/>
    <property type="evidence" value="ECO:0007669"/>
    <property type="project" value="UniProtKB-SubCell"/>
</dbReference>
<keyword evidence="7" id="KW-0285">Flavoprotein</keyword>
<name>A0A9P6C2R0_9AGAR</name>
<comment type="catalytic activity">
    <reaction evidence="16">
        <text>a pyranoside + acceptor = a pyranosid-3-ulose + reduced acceptor.</text>
        <dbReference type="EC" id="1.1.99.29"/>
    </reaction>
</comment>
<dbReference type="PIRSF" id="PIRSF000137">
    <property type="entry name" value="Alcohol_oxidase"/>
    <property type="match status" value="1"/>
</dbReference>
<comment type="function">
    <text evidence="12">Catalyzes the single-oxidation or sequential double oxidation reaction of carbohydrates primarily at carbon-2 and/or carbon-3 with the concomitant reduction of the flavin. The enzyme exhibits a broad sugar substrate specificity, oxidizing different aldopyranoses to the corresponding C-1, C-2, C-3 or C-1,2, C-2,3 and C-3,4 (di)dehydro sugars with substrate-specific regioselectivity. Accepts only a narrow range of electron acceptors such as substituted benzoquinones and complexed metal ions and reacts extremely slowly with O(2) as acceptor. May play a role in the natural recycling of plant matter by oxidizing all major monosaccharides in lignocellulose and by reducing quinone compounds or reactive radical species generated during lignin depolymerization.</text>
</comment>
<dbReference type="InterPro" id="IPR036188">
    <property type="entry name" value="FAD/NAD-bd_sf"/>
</dbReference>
<evidence type="ECO:0000256" key="5">
    <source>
        <dbReference type="ARBA" id="ARBA00013177"/>
    </source>
</evidence>
<evidence type="ECO:0000313" key="21">
    <source>
        <dbReference type="EMBL" id="KAF9446588.1"/>
    </source>
</evidence>
<keyword evidence="6" id="KW-0964">Secreted</keyword>
<evidence type="ECO:0000256" key="10">
    <source>
        <dbReference type="ARBA" id="ARBA00023002"/>
    </source>
</evidence>
<organism evidence="21 22">
    <name type="scientific">Macrolepiota fuliginosa MF-IS2</name>
    <dbReference type="NCBI Taxonomy" id="1400762"/>
    <lineage>
        <taxon>Eukaryota</taxon>
        <taxon>Fungi</taxon>
        <taxon>Dikarya</taxon>
        <taxon>Basidiomycota</taxon>
        <taxon>Agaricomycotina</taxon>
        <taxon>Agaricomycetes</taxon>
        <taxon>Agaricomycetidae</taxon>
        <taxon>Agaricales</taxon>
        <taxon>Agaricineae</taxon>
        <taxon>Agaricaceae</taxon>
        <taxon>Macrolepiota</taxon>
    </lineage>
</organism>
<comment type="caution">
    <text evidence="21">The sequence shown here is derived from an EMBL/GenBank/DDBJ whole genome shotgun (WGS) entry which is preliminary data.</text>
</comment>
<dbReference type="InterPro" id="IPR012132">
    <property type="entry name" value="GMC_OxRdtase"/>
</dbReference>
<evidence type="ECO:0000256" key="11">
    <source>
        <dbReference type="ARBA" id="ARBA00023180"/>
    </source>
</evidence>
<dbReference type="Pfam" id="PF05199">
    <property type="entry name" value="GMC_oxred_C"/>
    <property type="match status" value="1"/>
</dbReference>
<comment type="similarity">
    <text evidence="3">Belongs to the GMC oxidoreductase family.</text>
</comment>
<dbReference type="OrthoDB" id="269227at2759"/>
<evidence type="ECO:0000256" key="1">
    <source>
        <dbReference type="ARBA" id="ARBA00001974"/>
    </source>
</evidence>
<comment type="catalytic activity">
    <reaction evidence="17">
        <text>a pyranoside + acceptor = a pyranosid-3,4-diulose + reduced acceptor.</text>
        <dbReference type="EC" id="1.1.99.29"/>
    </reaction>
</comment>
<protein>
    <recommendedName>
        <fullName evidence="5">pyranose dehydrogenase (acceptor)</fullName>
        <ecNumber evidence="5">1.1.99.29</ecNumber>
    </recommendedName>
</protein>
<evidence type="ECO:0000256" key="7">
    <source>
        <dbReference type="ARBA" id="ARBA00022630"/>
    </source>
</evidence>
<evidence type="ECO:0000256" key="19">
    <source>
        <dbReference type="PIRSR" id="PIRSR000137-2"/>
    </source>
</evidence>
<evidence type="ECO:0000259" key="20">
    <source>
        <dbReference type="PROSITE" id="PS00624"/>
    </source>
</evidence>
<keyword evidence="11" id="KW-0325">Glycoprotein</keyword>
<gene>
    <name evidence="21" type="ORF">P691DRAFT_794289</name>
</gene>
<evidence type="ECO:0000256" key="4">
    <source>
        <dbReference type="ARBA" id="ARBA00011245"/>
    </source>
</evidence>
<feature type="binding site" evidence="19">
    <location>
        <position position="233"/>
    </location>
    <ligand>
        <name>FAD</name>
        <dbReference type="ChEBI" id="CHEBI:57692"/>
    </ligand>
</feature>
<dbReference type="GO" id="GO:0033718">
    <property type="term" value="F:pyranose dehydrogenase (acceptor) activity"/>
    <property type="evidence" value="ECO:0007669"/>
    <property type="project" value="UniProtKB-EC"/>
</dbReference>
<dbReference type="InterPro" id="IPR007867">
    <property type="entry name" value="GMC_OxRtase_C"/>
</dbReference>
<dbReference type="AlphaFoldDB" id="A0A9P6C2R0"/>
<dbReference type="SUPFAM" id="SSF51905">
    <property type="entry name" value="FAD/NAD(P)-binding domain"/>
    <property type="match status" value="1"/>
</dbReference>
<dbReference type="PANTHER" id="PTHR11552">
    <property type="entry name" value="GLUCOSE-METHANOL-CHOLINE GMC OXIDOREDUCTASE"/>
    <property type="match status" value="1"/>
</dbReference>
<dbReference type="Proteomes" id="UP000807342">
    <property type="component" value="Unassembled WGS sequence"/>
</dbReference>
<dbReference type="PANTHER" id="PTHR11552:SF201">
    <property type="entry name" value="GLUCOSE-METHANOL-CHOLINE OXIDOREDUCTASE N-TERMINAL DOMAIN-CONTAINING PROTEIN"/>
    <property type="match status" value="1"/>
</dbReference>
<evidence type="ECO:0000256" key="16">
    <source>
        <dbReference type="ARBA" id="ARBA00034050"/>
    </source>
</evidence>
<comment type="catalytic activity">
    <reaction evidence="13">
        <text>pyranose + acceptor = pyranos-2-ulose + reduced acceptor.</text>
        <dbReference type="EC" id="1.1.99.29"/>
    </reaction>
</comment>
<keyword evidence="8" id="KW-0732">Signal</keyword>
<evidence type="ECO:0000256" key="2">
    <source>
        <dbReference type="ARBA" id="ARBA00004613"/>
    </source>
</evidence>
<dbReference type="InterPro" id="IPR000172">
    <property type="entry name" value="GMC_OxRdtase_N"/>
</dbReference>
<comment type="catalytic activity">
    <reaction evidence="15">
        <text>pyranose + acceptor = pyranos-3-ulose + reduced acceptor.</text>
        <dbReference type="EC" id="1.1.99.29"/>
    </reaction>
</comment>
<evidence type="ECO:0000256" key="8">
    <source>
        <dbReference type="ARBA" id="ARBA00022729"/>
    </source>
</evidence>
<evidence type="ECO:0000256" key="17">
    <source>
        <dbReference type="ARBA" id="ARBA00034059"/>
    </source>
</evidence>
<keyword evidence="9 19" id="KW-0274">FAD</keyword>
<dbReference type="PROSITE" id="PS00624">
    <property type="entry name" value="GMC_OXRED_2"/>
    <property type="match status" value="1"/>
</dbReference>
<dbReference type="Gene3D" id="3.50.50.60">
    <property type="entry name" value="FAD/NAD(P)-binding domain"/>
    <property type="match status" value="1"/>
</dbReference>
<dbReference type="SUPFAM" id="SSF54373">
    <property type="entry name" value="FAD-linked reductases, C-terminal domain"/>
    <property type="match status" value="1"/>
</dbReference>
<comment type="subunit">
    <text evidence="4">Monomer.</text>
</comment>
<sequence length="596" mass="65884">MMNIAAFDYVIVGGGTAGLVVAARLTEAEDVNVCVLEAGEDVSDRKEVLVPGLAPEIWGKETNWGFTSVPQKHGGGKVQYMTRGKGLGGSSMANLMQLNRAPAHEYDALEVIGNRAWNSSEFRKYFVKSQTLAFSQDDINSLRLEPNENEFGSGPIFSTLSRHKTAYDTHWLKAFQENGVPYNTNAMGGEAIGTWLGSLSIHPETATRISSATAYYEPNKQRKNLTVITGAYVARIRLSTATGGEPLAEGVEYEKDGQKFSVLARKEVVLAAGTFQTPQILELSGIGRRSLLDQHNIPLVVDLPGVGENYQEDHPAILTVYELKPNHESFDALRINPNRAAEEEAKFNERREGMLTSFPGLYAFLPLEKLGGAQTLRDYAAQKKWDKIPESILKVQQKWLSDEKSPQVEFIILPMFWPSVPKPEMDPGKQYISVVAVALHPFSRGTVHINSSDPRKQPEIDPAILDNDFDCDVLVESVRFIHKVITETEAFKDVVEKEVAPGAYGDTRENLVNFLRTGVTTAFHPVGTASMMRREEGGVVDERLRVYGVKRLRVVDASILPIEIGAHTQATVYALAEKVTNLIPNATRMSAHLFVN</sequence>
<evidence type="ECO:0000256" key="18">
    <source>
        <dbReference type="PIRSR" id="PIRSR000137-1"/>
    </source>
</evidence>
<accession>A0A9P6C2R0</accession>
<keyword evidence="10" id="KW-0560">Oxidoreductase</keyword>
<evidence type="ECO:0000256" key="12">
    <source>
        <dbReference type="ARBA" id="ARBA00024699"/>
    </source>
</evidence>
<evidence type="ECO:0000256" key="14">
    <source>
        <dbReference type="ARBA" id="ARBA00034010"/>
    </source>
</evidence>
<feature type="domain" description="Glucose-methanol-choline oxidoreductase N-terminal" evidence="20">
    <location>
        <begin position="273"/>
        <end position="287"/>
    </location>
</feature>
<comment type="catalytic activity">
    <reaction evidence="14">
        <text>pyranose + acceptor = pyranos-2,3-diulose + reduced acceptor.</text>
        <dbReference type="EC" id="1.1.99.29"/>
    </reaction>
</comment>
<evidence type="ECO:0000256" key="9">
    <source>
        <dbReference type="ARBA" id="ARBA00022827"/>
    </source>
</evidence>
<dbReference type="GO" id="GO:0050660">
    <property type="term" value="F:flavin adenine dinucleotide binding"/>
    <property type="evidence" value="ECO:0007669"/>
    <property type="project" value="InterPro"/>
</dbReference>
<keyword evidence="22" id="KW-1185">Reference proteome</keyword>
<proteinExistence type="inferred from homology"/>
<evidence type="ECO:0000256" key="3">
    <source>
        <dbReference type="ARBA" id="ARBA00010790"/>
    </source>
</evidence>
<reference evidence="21" key="1">
    <citation type="submission" date="2020-11" db="EMBL/GenBank/DDBJ databases">
        <authorList>
            <consortium name="DOE Joint Genome Institute"/>
            <person name="Ahrendt S."/>
            <person name="Riley R."/>
            <person name="Andreopoulos W."/>
            <person name="Labutti K."/>
            <person name="Pangilinan J."/>
            <person name="Ruiz-Duenas F.J."/>
            <person name="Barrasa J.M."/>
            <person name="Sanchez-Garcia M."/>
            <person name="Camarero S."/>
            <person name="Miyauchi S."/>
            <person name="Serrano A."/>
            <person name="Linde D."/>
            <person name="Babiker R."/>
            <person name="Drula E."/>
            <person name="Ayuso-Fernandez I."/>
            <person name="Pacheco R."/>
            <person name="Padilla G."/>
            <person name="Ferreira P."/>
            <person name="Barriuso J."/>
            <person name="Kellner H."/>
            <person name="Castanera R."/>
            <person name="Alfaro M."/>
            <person name="Ramirez L."/>
            <person name="Pisabarro A.G."/>
            <person name="Kuo A."/>
            <person name="Tritt A."/>
            <person name="Lipzen A."/>
            <person name="He G."/>
            <person name="Yan M."/>
            <person name="Ng V."/>
            <person name="Cullen D."/>
            <person name="Martin F."/>
            <person name="Rosso M.-N."/>
            <person name="Henrissat B."/>
            <person name="Hibbett D."/>
            <person name="Martinez A.T."/>
            <person name="Grigoriev I.V."/>
        </authorList>
    </citation>
    <scope>NUCLEOTIDE SEQUENCE</scope>
    <source>
        <strain evidence="21">MF-IS2</strain>
    </source>
</reference>
<dbReference type="Pfam" id="PF00732">
    <property type="entry name" value="GMC_oxred_N"/>
    <property type="match status" value="1"/>
</dbReference>
<evidence type="ECO:0000256" key="13">
    <source>
        <dbReference type="ARBA" id="ARBA00033986"/>
    </source>
</evidence>
<dbReference type="EMBL" id="MU151238">
    <property type="protein sequence ID" value="KAF9446588.1"/>
    <property type="molecule type" value="Genomic_DNA"/>
</dbReference>
<dbReference type="EC" id="1.1.99.29" evidence="5"/>
<feature type="active site" description="Proton acceptor" evidence="18">
    <location>
        <position position="567"/>
    </location>
</feature>
<feature type="active site" description="Proton acceptor" evidence="18">
    <location>
        <position position="524"/>
    </location>
</feature>
<comment type="cofactor">
    <cofactor evidence="1 19">
        <name>FAD</name>
        <dbReference type="ChEBI" id="CHEBI:57692"/>
    </cofactor>
</comment>
<dbReference type="Gene3D" id="3.30.560.10">
    <property type="entry name" value="Glucose Oxidase, domain 3"/>
    <property type="match status" value="1"/>
</dbReference>
<evidence type="ECO:0000256" key="6">
    <source>
        <dbReference type="ARBA" id="ARBA00022525"/>
    </source>
</evidence>
<evidence type="ECO:0000313" key="22">
    <source>
        <dbReference type="Proteomes" id="UP000807342"/>
    </source>
</evidence>
<evidence type="ECO:0000256" key="15">
    <source>
        <dbReference type="ARBA" id="ARBA00034029"/>
    </source>
</evidence>
<comment type="subcellular location">
    <subcellularLocation>
        <location evidence="2">Secreted</location>
    </subcellularLocation>
</comment>